<dbReference type="Proteomes" id="UP000266841">
    <property type="component" value="Unassembled WGS sequence"/>
</dbReference>
<feature type="compositionally biased region" description="Low complexity" evidence="1">
    <location>
        <begin position="404"/>
        <end position="416"/>
    </location>
</feature>
<evidence type="ECO:0000313" key="3">
    <source>
        <dbReference type="Proteomes" id="UP000266841"/>
    </source>
</evidence>
<comment type="caution">
    <text evidence="2">The sequence shown here is derived from an EMBL/GenBank/DDBJ whole genome shotgun (WGS) entry which is preliminary data.</text>
</comment>
<feature type="non-terminal residue" evidence="2">
    <location>
        <position position="1"/>
    </location>
</feature>
<proteinExistence type="predicted"/>
<feature type="region of interest" description="Disordered" evidence="1">
    <location>
        <begin position="185"/>
        <end position="245"/>
    </location>
</feature>
<dbReference type="EMBL" id="AGNL01028931">
    <property type="protein sequence ID" value="EJK57246.1"/>
    <property type="molecule type" value="Genomic_DNA"/>
</dbReference>
<feature type="compositionally biased region" description="Polar residues" evidence="1">
    <location>
        <begin position="424"/>
        <end position="433"/>
    </location>
</feature>
<gene>
    <name evidence="2" type="ORF">THAOC_22735</name>
</gene>
<name>K0S8P9_THAOC</name>
<sequence length="700" mass="78143">PLHPETGDPEGKGEELFRGHLFEASAETRIAECNVFCKTKYPIRAGTLVTCMPIVGGKVGHTIDLHAMAIVTEVDGEKGRVMLCNRMELYDDNHVGENALEALGCNRKVMLYALDKQGFDAIINHIFAKRKFDANMFASEFHKRSEKKKLITDPQLDMYCQLIGRLMNKGYDLPALVIKTAPVVGGSDRESDDEDDHCPPDATPARAHLKSGQNCDDDSSLEDESSLEELRAKKQDSTPHVSDDWDWCNGRPDVTQLLYIVNQLIFQDICDNCSFCRSPGDRETKPDLLTIRDSVIDGYYEREEDFYMDVYDLVDLTPSTSHPKHQKQMSNLFLRALNEYKAGLYKSITAMEVNNMLPVQCEYKDSGRKITAYIAPYLRRHQSSYEKSGDNSGKVICATGATASESNSSESNSPSSAMDEKSGDTSGKSGHSSSLRDEFIKLLSCPEFRHTGGISSSSLKKHFDKDEYEALTPIINELMKESKLSMARQKQASPNDPQDVIFALIPESTSMQTAVPAAHNGPSMKDSTVAKEVDHSTNLDGNLDLKNAAIDDLVDDPTEIAAAEVLTGKKLRGIFDDRQHPPYLLSFSSQAQLDEAGNQLVQEFMTVFNNLEKISCLPDSNNVNQIDNYAFRIENIDKTGLRTALLVIKYVHISNFRDNFKYCHEGTCSSFVETLNEEFTTFSVTVRLMFVYSISALVDI</sequence>
<feature type="compositionally biased region" description="Acidic residues" evidence="1">
    <location>
        <begin position="215"/>
        <end position="227"/>
    </location>
</feature>
<feature type="compositionally biased region" description="Basic and acidic residues" evidence="1">
    <location>
        <begin position="228"/>
        <end position="243"/>
    </location>
</feature>
<reference evidence="2 3" key="1">
    <citation type="journal article" date="2012" name="Genome Biol.">
        <title>Genome and low-iron response of an oceanic diatom adapted to chronic iron limitation.</title>
        <authorList>
            <person name="Lommer M."/>
            <person name="Specht M."/>
            <person name="Roy A.S."/>
            <person name="Kraemer L."/>
            <person name="Andreson R."/>
            <person name="Gutowska M.A."/>
            <person name="Wolf J."/>
            <person name="Bergner S.V."/>
            <person name="Schilhabel M.B."/>
            <person name="Klostermeier U.C."/>
            <person name="Beiko R.G."/>
            <person name="Rosenstiel P."/>
            <person name="Hippler M."/>
            <person name="Laroche J."/>
        </authorList>
    </citation>
    <scope>NUCLEOTIDE SEQUENCE [LARGE SCALE GENOMIC DNA]</scope>
    <source>
        <strain evidence="2 3">CCMP1005</strain>
    </source>
</reference>
<evidence type="ECO:0000256" key="1">
    <source>
        <dbReference type="SAM" id="MobiDB-lite"/>
    </source>
</evidence>
<accession>K0S8P9</accession>
<feature type="region of interest" description="Disordered" evidence="1">
    <location>
        <begin position="401"/>
        <end position="433"/>
    </location>
</feature>
<organism evidence="2 3">
    <name type="scientific">Thalassiosira oceanica</name>
    <name type="common">Marine diatom</name>
    <dbReference type="NCBI Taxonomy" id="159749"/>
    <lineage>
        <taxon>Eukaryota</taxon>
        <taxon>Sar</taxon>
        <taxon>Stramenopiles</taxon>
        <taxon>Ochrophyta</taxon>
        <taxon>Bacillariophyta</taxon>
        <taxon>Coscinodiscophyceae</taxon>
        <taxon>Thalassiosirophycidae</taxon>
        <taxon>Thalassiosirales</taxon>
        <taxon>Thalassiosiraceae</taxon>
        <taxon>Thalassiosira</taxon>
    </lineage>
</organism>
<dbReference type="AlphaFoldDB" id="K0S8P9"/>
<keyword evidence="3" id="KW-1185">Reference proteome</keyword>
<protein>
    <submittedName>
        <fullName evidence="2">Uncharacterized protein</fullName>
    </submittedName>
</protein>
<evidence type="ECO:0000313" key="2">
    <source>
        <dbReference type="EMBL" id="EJK57246.1"/>
    </source>
</evidence>